<accession>A0ABQ9BGI2</accession>
<name>A0ABQ9BGI2_9ROSI</name>
<evidence type="ECO:0000313" key="2">
    <source>
        <dbReference type="Proteomes" id="UP001141253"/>
    </source>
</evidence>
<proteinExistence type="predicted"/>
<protein>
    <submittedName>
        <fullName evidence="1">Uncharacterized protein</fullName>
    </submittedName>
</protein>
<sequence>MIPVLYMNCIIQSLSTFSIVNIEWIAKACTLCITNFGGIYYILQPITIYSIFEILVKEVGGYLVFWSTQVNNITTLQH</sequence>
<organism evidence="1 2">
    <name type="scientific">Salix suchowensis</name>
    <dbReference type="NCBI Taxonomy" id="1278906"/>
    <lineage>
        <taxon>Eukaryota</taxon>
        <taxon>Viridiplantae</taxon>
        <taxon>Streptophyta</taxon>
        <taxon>Embryophyta</taxon>
        <taxon>Tracheophyta</taxon>
        <taxon>Spermatophyta</taxon>
        <taxon>Magnoliopsida</taxon>
        <taxon>eudicotyledons</taxon>
        <taxon>Gunneridae</taxon>
        <taxon>Pentapetalae</taxon>
        <taxon>rosids</taxon>
        <taxon>fabids</taxon>
        <taxon>Malpighiales</taxon>
        <taxon>Salicaceae</taxon>
        <taxon>Saliceae</taxon>
        <taxon>Salix</taxon>
    </lineage>
</organism>
<keyword evidence="2" id="KW-1185">Reference proteome</keyword>
<dbReference type="Proteomes" id="UP001141253">
    <property type="component" value="Chromosome 6"/>
</dbReference>
<dbReference type="EMBL" id="JAPFFI010000009">
    <property type="protein sequence ID" value="KAJ6382451.1"/>
    <property type="molecule type" value="Genomic_DNA"/>
</dbReference>
<reference evidence="1" key="2">
    <citation type="journal article" date="2023" name="Int. J. Mol. Sci.">
        <title>De Novo Assembly and Annotation of 11 Diverse Shrub Willow (Salix) Genomes Reveals Novel Gene Organization in Sex-Linked Regions.</title>
        <authorList>
            <person name="Hyden B."/>
            <person name="Feng K."/>
            <person name="Yates T.B."/>
            <person name="Jawdy S."/>
            <person name="Cereghino C."/>
            <person name="Smart L.B."/>
            <person name="Muchero W."/>
        </authorList>
    </citation>
    <scope>NUCLEOTIDE SEQUENCE</scope>
    <source>
        <tissue evidence="1">Shoot tip</tissue>
    </source>
</reference>
<evidence type="ECO:0000313" key="1">
    <source>
        <dbReference type="EMBL" id="KAJ6382451.1"/>
    </source>
</evidence>
<comment type="caution">
    <text evidence="1">The sequence shown here is derived from an EMBL/GenBank/DDBJ whole genome shotgun (WGS) entry which is preliminary data.</text>
</comment>
<reference evidence="1" key="1">
    <citation type="submission" date="2022-10" db="EMBL/GenBank/DDBJ databases">
        <authorList>
            <person name="Hyden B.L."/>
            <person name="Feng K."/>
            <person name="Yates T."/>
            <person name="Jawdy S."/>
            <person name="Smart L.B."/>
            <person name="Muchero W."/>
        </authorList>
    </citation>
    <scope>NUCLEOTIDE SEQUENCE</scope>
    <source>
        <tissue evidence="1">Shoot tip</tissue>
    </source>
</reference>
<gene>
    <name evidence="1" type="ORF">OIU77_030990</name>
</gene>